<dbReference type="OrthoDB" id="8967044at2"/>
<evidence type="ECO:0000313" key="2">
    <source>
        <dbReference type="Proteomes" id="UP000064029"/>
    </source>
</evidence>
<reference evidence="1 2" key="1">
    <citation type="submission" date="2015-11" db="EMBL/GenBank/DDBJ databases">
        <title>Expanding the genomic diversity of Burkholderia species for the development of highly accurate diagnostics.</title>
        <authorList>
            <person name="Sahl J."/>
            <person name="Keim P."/>
            <person name="Wagner D."/>
        </authorList>
    </citation>
    <scope>NUCLEOTIDE SEQUENCE [LARGE SCALE GENOMIC DNA]</scope>
    <source>
        <strain evidence="1 2">MSMB2036</strain>
    </source>
</reference>
<evidence type="ECO:0008006" key="3">
    <source>
        <dbReference type="Google" id="ProtNLM"/>
    </source>
</evidence>
<dbReference type="SUPFAM" id="SSF160272">
    <property type="entry name" value="Shew3726-like"/>
    <property type="match status" value="1"/>
</dbReference>
<dbReference type="InterPro" id="IPR036692">
    <property type="entry name" value="Shew3726-like_sf"/>
</dbReference>
<dbReference type="AlphaFoldDB" id="A0A103RQ91"/>
<evidence type="ECO:0000313" key="1">
    <source>
        <dbReference type="EMBL" id="KVG72041.1"/>
    </source>
</evidence>
<proteinExistence type="predicted"/>
<dbReference type="Pfam" id="PF07369">
    <property type="entry name" value="DUF1488"/>
    <property type="match status" value="1"/>
</dbReference>
<dbReference type="Proteomes" id="UP000064029">
    <property type="component" value="Unassembled WGS sequence"/>
</dbReference>
<comment type="caution">
    <text evidence="1">The sequence shown here is derived from an EMBL/GenBank/DDBJ whole genome shotgun (WGS) entry which is preliminary data.</text>
</comment>
<dbReference type="EMBL" id="LOXM01000065">
    <property type="protein sequence ID" value="KVG72041.1"/>
    <property type="molecule type" value="Genomic_DNA"/>
</dbReference>
<dbReference type="InterPro" id="IPR009962">
    <property type="entry name" value="DUF1488"/>
</dbReference>
<sequence length="61" mass="6859">MRSICKQTLKDHFGAASPREQDLADAFSRHRPVIEQAARDMLEAVGGRPVLLHSGVFRFHT</sequence>
<gene>
    <name evidence="1" type="ORF">WJ33_19135</name>
</gene>
<accession>A0A103RQ91</accession>
<protein>
    <recommendedName>
        <fullName evidence="3">DUF1488 domain-containing protein</fullName>
    </recommendedName>
</protein>
<organism evidence="1 2">
    <name type="scientific">Burkholderia ubonensis</name>
    <dbReference type="NCBI Taxonomy" id="101571"/>
    <lineage>
        <taxon>Bacteria</taxon>
        <taxon>Pseudomonadati</taxon>
        <taxon>Pseudomonadota</taxon>
        <taxon>Betaproteobacteria</taxon>
        <taxon>Burkholderiales</taxon>
        <taxon>Burkholderiaceae</taxon>
        <taxon>Burkholderia</taxon>
        <taxon>Burkholderia cepacia complex</taxon>
    </lineage>
</organism>
<name>A0A103RQ91_9BURK</name>